<feature type="chain" id="PRO_5012814322" description="DUF2804 domain-containing protein" evidence="1">
    <location>
        <begin position="17"/>
        <end position="384"/>
    </location>
</feature>
<dbReference type="InterPro" id="IPR021243">
    <property type="entry name" value="DUF2804"/>
</dbReference>
<keyword evidence="1" id="KW-0732">Signal</keyword>
<protein>
    <recommendedName>
        <fullName evidence="4">DUF2804 domain-containing protein</fullName>
    </recommendedName>
</protein>
<reference evidence="2" key="1">
    <citation type="submission" date="2016-10" db="EMBL/GenBank/DDBJ databases">
        <authorList>
            <person name="Benchimol M."/>
            <person name="Almeida L.G."/>
            <person name="Vasconcelos A.T."/>
            <person name="Perreira-Neves A."/>
            <person name="Rosa I.A."/>
            <person name="Tasca T."/>
            <person name="Bogo M.R."/>
            <person name="de Souza W."/>
        </authorList>
    </citation>
    <scope>NUCLEOTIDE SEQUENCE [LARGE SCALE GENOMIC DNA]</scope>
    <source>
        <strain evidence="2">K</strain>
    </source>
</reference>
<sequence>MKVIPIILVLILSICAQFVYFQYAEFCPLHSPSIQNEITSPNILLNDKGHIINEGWARKPYWKYERSKVKDITRIRIKEWDYYATISHHHKFGIAATISDLSYGSLLALTYIDLENGTTTQIDAMEFFTFGKMNLSSSSNVDNVVEWSNSNFSLRFERRGSIRYLTLSAPKMKISEDRIGLFANLTLFQSPLMESMNIATSWAKDRTSFYLNEKVNCMKTKGIIKVGKTEFKLKMADALSVLDWGRGKWTYQNRWYWSSLSAYVNGELFGFNLGYGFSDRSSATENVIFYKEKAHKIDQVVFNIPQKNGEIIYTDPWTITSNDGRLSLDFVPIVDRSSKVDFVAIKSIQHQVFGNFSGNVTLDNGKVVVVKDIYGFAEDVFNRW</sequence>
<dbReference type="OrthoDB" id="4763727at2759"/>
<dbReference type="RefSeq" id="XP_068361673.1">
    <property type="nucleotide sequence ID" value="XM_068502822.1"/>
</dbReference>
<evidence type="ECO:0000313" key="3">
    <source>
        <dbReference type="Proteomes" id="UP000179807"/>
    </source>
</evidence>
<evidence type="ECO:0000256" key="1">
    <source>
        <dbReference type="SAM" id="SignalP"/>
    </source>
</evidence>
<dbReference type="AlphaFoldDB" id="A0A1J4KAU8"/>
<dbReference type="Proteomes" id="UP000179807">
    <property type="component" value="Unassembled WGS sequence"/>
</dbReference>
<name>A0A1J4KAU8_9EUKA</name>
<feature type="signal peptide" evidence="1">
    <location>
        <begin position="1"/>
        <end position="16"/>
    </location>
</feature>
<dbReference type="PANTHER" id="PTHR35868">
    <property type="entry name" value="DUF2804 DOMAIN-CONTAINING PROTEIN-RELATED"/>
    <property type="match status" value="1"/>
</dbReference>
<dbReference type="PANTHER" id="PTHR35868:SF3">
    <property type="entry name" value="DUF2804 DOMAIN-CONTAINING PROTEIN"/>
    <property type="match status" value="1"/>
</dbReference>
<comment type="caution">
    <text evidence="2">The sequence shown here is derived from an EMBL/GenBank/DDBJ whole genome shotgun (WGS) entry which is preliminary data.</text>
</comment>
<accession>A0A1J4KAU8</accession>
<proteinExistence type="predicted"/>
<dbReference type="VEuPathDB" id="TrichDB:TRFO_22872"/>
<dbReference type="EMBL" id="MLAK01000664">
    <property type="protein sequence ID" value="OHT08537.1"/>
    <property type="molecule type" value="Genomic_DNA"/>
</dbReference>
<keyword evidence="3" id="KW-1185">Reference proteome</keyword>
<dbReference type="Pfam" id="PF10974">
    <property type="entry name" value="DUF2804"/>
    <property type="match status" value="1"/>
</dbReference>
<organism evidence="2 3">
    <name type="scientific">Tritrichomonas foetus</name>
    <dbReference type="NCBI Taxonomy" id="1144522"/>
    <lineage>
        <taxon>Eukaryota</taxon>
        <taxon>Metamonada</taxon>
        <taxon>Parabasalia</taxon>
        <taxon>Tritrichomonadida</taxon>
        <taxon>Tritrichomonadidae</taxon>
        <taxon>Tritrichomonas</taxon>
    </lineage>
</organism>
<dbReference type="GeneID" id="94837526"/>
<evidence type="ECO:0008006" key="4">
    <source>
        <dbReference type="Google" id="ProtNLM"/>
    </source>
</evidence>
<evidence type="ECO:0000313" key="2">
    <source>
        <dbReference type="EMBL" id="OHT08537.1"/>
    </source>
</evidence>
<gene>
    <name evidence="2" type="ORF">TRFO_22872</name>
</gene>